<evidence type="ECO:0000313" key="11">
    <source>
        <dbReference type="EMBL" id="PVU97847.1"/>
    </source>
</evidence>
<evidence type="ECO:0000256" key="9">
    <source>
        <dbReference type="RuleBase" id="RU361221"/>
    </source>
</evidence>
<evidence type="ECO:0000313" key="12">
    <source>
        <dbReference type="Proteomes" id="UP000245383"/>
    </source>
</evidence>
<keyword evidence="6 9" id="KW-0472">Membrane</keyword>
<evidence type="ECO:0000256" key="1">
    <source>
        <dbReference type="ARBA" id="ARBA00004141"/>
    </source>
</evidence>
<sequence length="552" mass="60634">MLIPTAEQHDSTARFKEFETIDWIEEAKNQVAYKNSSALAENNSFYSVAHSAFNLIQVWIVIFLVAAIIGLNTAVISIVTEWLSDIKLGYCSNHWWLNEKFCCWQNWNTFGSCPDWKEWSVATTSYNVYILDWIMYIFFGAIQEYAPYAAGSGLPEIKTVLAGYYFDKFMNGWTLIIKSIGLAIAVSSGLSVGKEGPAVHMVKLREILSASAAAGIAVAFGSPIGGVLFSLEDISYVFPLKTLSRSFFCALIATTVLHVINPFRTGKIGLCGAYLTKINIKMAKFRKKIDMGKLLSYLFQECEDGNWANLCTNRNTMSMLTSLLFATIARFIGTALAYGCKIPCGIFVPSMAIGATFGRMLGNIVQILQANYPNAFLFAQCHPDTQCVTSATYAFLGATAALTGITRVTVAVVVIMYELTGAVNFIVPTMIVVMVAKVVADYISPGAISEQMIFLNGLPFIELESSPLGMQVSEIMTKNPVTLPTSGMTIDEISAVDFTPIVLDINTSTETVEEIFTRLGPKMILVEDITGRLVGLVTRKDFIRAKLKNSSH</sequence>
<dbReference type="EMBL" id="MBFR01000006">
    <property type="protein sequence ID" value="PVU97847.1"/>
    <property type="molecule type" value="Genomic_DNA"/>
</dbReference>
<keyword evidence="4 9" id="KW-1133">Transmembrane helix</keyword>
<dbReference type="InterPro" id="IPR014743">
    <property type="entry name" value="Cl-channel_core"/>
</dbReference>
<dbReference type="PANTHER" id="PTHR45711:SF9">
    <property type="entry name" value="ANION_PROTON EXCHANGE TRANSPORTER GEF1"/>
    <property type="match status" value="1"/>
</dbReference>
<keyword evidence="3 9" id="KW-0812">Transmembrane</keyword>
<accession>A0A2T9YZV2</accession>
<dbReference type="AlphaFoldDB" id="A0A2T9YZV2"/>
<dbReference type="InterPro" id="IPR001807">
    <property type="entry name" value="ClC"/>
</dbReference>
<dbReference type="InterPro" id="IPR046342">
    <property type="entry name" value="CBS_dom_sf"/>
</dbReference>
<dbReference type="Pfam" id="PF00571">
    <property type="entry name" value="CBS"/>
    <property type="match status" value="1"/>
</dbReference>
<dbReference type="Gene3D" id="3.90.1280.20">
    <property type="match status" value="1"/>
</dbReference>
<dbReference type="GO" id="GO:0005769">
    <property type="term" value="C:early endosome"/>
    <property type="evidence" value="ECO:0007669"/>
    <property type="project" value="TreeGrafter"/>
</dbReference>
<dbReference type="PROSITE" id="PS51371">
    <property type="entry name" value="CBS"/>
    <property type="match status" value="1"/>
</dbReference>
<dbReference type="Proteomes" id="UP000245383">
    <property type="component" value="Unassembled WGS sequence"/>
</dbReference>
<protein>
    <recommendedName>
        <fullName evidence="9">Chloride channel protein</fullName>
    </recommendedName>
</protein>
<evidence type="ECO:0000256" key="5">
    <source>
        <dbReference type="ARBA" id="ARBA00023065"/>
    </source>
</evidence>
<feature type="transmembrane region" description="Helical" evidence="9">
    <location>
        <begin position="243"/>
        <end position="260"/>
    </location>
</feature>
<evidence type="ECO:0000256" key="8">
    <source>
        <dbReference type="PROSITE-ProRule" id="PRU00703"/>
    </source>
</evidence>
<reference evidence="11 12" key="1">
    <citation type="journal article" date="2018" name="MBio">
        <title>Comparative Genomics Reveals the Core Gene Toolbox for the Fungus-Insect Symbiosis.</title>
        <authorList>
            <person name="Wang Y."/>
            <person name="Stata M."/>
            <person name="Wang W."/>
            <person name="Stajich J.E."/>
            <person name="White M.M."/>
            <person name="Moncalvo J.M."/>
        </authorList>
    </citation>
    <scope>NUCLEOTIDE SEQUENCE [LARGE SCALE GENOMIC DNA]</scope>
    <source>
        <strain evidence="11 12">SWE-8-4</strain>
    </source>
</reference>
<dbReference type="STRING" id="133385.A0A2T9YZV2"/>
<feature type="transmembrane region" description="Helical" evidence="9">
    <location>
        <begin position="207"/>
        <end position="231"/>
    </location>
</feature>
<dbReference type="Pfam" id="PF00654">
    <property type="entry name" value="Voltage_CLC"/>
    <property type="match status" value="2"/>
</dbReference>
<dbReference type="GO" id="GO:0005886">
    <property type="term" value="C:plasma membrane"/>
    <property type="evidence" value="ECO:0007669"/>
    <property type="project" value="TreeGrafter"/>
</dbReference>
<dbReference type="SUPFAM" id="SSF81340">
    <property type="entry name" value="Clc chloride channel"/>
    <property type="match status" value="1"/>
</dbReference>
<dbReference type="GO" id="GO:0005247">
    <property type="term" value="F:voltage-gated chloride channel activity"/>
    <property type="evidence" value="ECO:0007669"/>
    <property type="project" value="TreeGrafter"/>
</dbReference>
<comment type="caution">
    <text evidence="9">Lacks conserved residue(s) required for the propagation of feature annotation.</text>
</comment>
<keyword evidence="8" id="KW-0129">CBS domain</keyword>
<evidence type="ECO:0000256" key="2">
    <source>
        <dbReference type="ARBA" id="ARBA00022448"/>
    </source>
</evidence>
<evidence type="ECO:0000256" key="6">
    <source>
        <dbReference type="ARBA" id="ARBA00023136"/>
    </source>
</evidence>
<dbReference type="SUPFAM" id="SSF54631">
    <property type="entry name" value="CBS-domain pair"/>
    <property type="match status" value="1"/>
</dbReference>
<dbReference type="PANTHER" id="PTHR45711">
    <property type="entry name" value="CHLORIDE CHANNEL PROTEIN"/>
    <property type="match status" value="1"/>
</dbReference>
<name>A0A2T9YZV2_9FUNG</name>
<keyword evidence="5 9" id="KW-0406">Ion transport</keyword>
<dbReference type="Gene3D" id="1.10.3080.10">
    <property type="entry name" value="Clc chloride channel"/>
    <property type="match status" value="2"/>
</dbReference>
<organism evidence="11 12">
    <name type="scientific">Smittium simulii</name>
    <dbReference type="NCBI Taxonomy" id="133385"/>
    <lineage>
        <taxon>Eukaryota</taxon>
        <taxon>Fungi</taxon>
        <taxon>Fungi incertae sedis</taxon>
        <taxon>Zoopagomycota</taxon>
        <taxon>Kickxellomycotina</taxon>
        <taxon>Harpellomycetes</taxon>
        <taxon>Harpellales</taxon>
        <taxon>Legeriomycetaceae</taxon>
        <taxon>Smittium</taxon>
    </lineage>
</organism>
<dbReference type="GO" id="GO:0005794">
    <property type="term" value="C:Golgi apparatus"/>
    <property type="evidence" value="ECO:0007669"/>
    <property type="project" value="TreeGrafter"/>
</dbReference>
<keyword evidence="7 9" id="KW-0868">Chloride</keyword>
<comment type="subcellular location">
    <subcellularLocation>
        <location evidence="1 9">Membrane</location>
        <topology evidence="1 9">Multi-pass membrane protein</topology>
    </subcellularLocation>
</comment>
<comment type="similarity">
    <text evidence="9">Belongs to the chloride channel (TC 2.A.49) family.</text>
</comment>
<keyword evidence="2 9" id="KW-0813">Transport</keyword>
<feature type="transmembrane region" description="Helical" evidence="9">
    <location>
        <begin position="423"/>
        <end position="443"/>
    </location>
</feature>
<feature type="transmembrane region" description="Helical" evidence="9">
    <location>
        <begin position="393"/>
        <end position="417"/>
    </location>
</feature>
<evidence type="ECO:0000259" key="10">
    <source>
        <dbReference type="PROSITE" id="PS51371"/>
    </source>
</evidence>
<feature type="domain" description="CBS" evidence="10">
    <location>
        <begin position="496"/>
        <end position="552"/>
    </location>
</feature>
<dbReference type="OrthoDB" id="44789at2759"/>
<feature type="transmembrane region" description="Helical" evidence="9">
    <location>
        <begin position="56"/>
        <end position="79"/>
    </location>
</feature>
<comment type="caution">
    <text evidence="11">The sequence shown here is derived from an EMBL/GenBank/DDBJ whole genome shotgun (WGS) entry which is preliminary data.</text>
</comment>
<evidence type="ECO:0000256" key="7">
    <source>
        <dbReference type="ARBA" id="ARBA00023214"/>
    </source>
</evidence>
<gene>
    <name evidence="11" type="ORF">BB561_000247</name>
</gene>
<dbReference type="InterPro" id="IPR000644">
    <property type="entry name" value="CBS_dom"/>
</dbReference>
<evidence type="ECO:0000256" key="3">
    <source>
        <dbReference type="ARBA" id="ARBA00022692"/>
    </source>
</evidence>
<dbReference type="PRINTS" id="PR00762">
    <property type="entry name" value="CLCHANNEL"/>
</dbReference>
<evidence type="ECO:0000256" key="4">
    <source>
        <dbReference type="ARBA" id="ARBA00022989"/>
    </source>
</evidence>
<keyword evidence="12" id="KW-1185">Reference proteome</keyword>
<proteinExistence type="inferred from homology"/>